<evidence type="ECO:0000256" key="12">
    <source>
        <dbReference type="SAM" id="Phobius"/>
    </source>
</evidence>
<organism evidence="14 15">
    <name type="scientific">Rozella allomycis (strain CSF55)</name>
    <dbReference type="NCBI Taxonomy" id="988480"/>
    <lineage>
        <taxon>Eukaryota</taxon>
        <taxon>Fungi</taxon>
        <taxon>Fungi incertae sedis</taxon>
        <taxon>Cryptomycota</taxon>
        <taxon>Cryptomycota incertae sedis</taxon>
        <taxon>Rozella</taxon>
    </lineage>
</organism>
<keyword evidence="8 12" id="KW-1133">Transmembrane helix</keyword>
<evidence type="ECO:0000313" key="14">
    <source>
        <dbReference type="EMBL" id="EPZ35061.1"/>
    </source>
</evidence>
<evidence type="ECO:0000259" key="13">
    <source>
        <dbReference type="Pfam" id="PF00520"/>
    </source>
</evidence>
<comment type="subcellular location">
    <subcellularLocation>
        <location evidence="1">Membrane</location>
        <topology evidence="1">Multi-pass membrane protein</topology>
    </subcellularLocation>
</comment>
<feature type="transmembrane region" description="Helical" evidence="12">
    <location>
        <begin position="233"/>
        <end position="262"/>
    </location>
</feature>
<dbReference type="AlphaFoldDB" id="A0A075B268"/>
<keyword evidence="3" id="KW-0633">Potassium transport</keyword>
<keyword evidence="6" id="KW-0851">Voltage-gated channel</keyword>
<dbReference type="InterPro" id="IPR027359">
    <property type="entry name" value="Volt_channel_dom_sf"/>
</dbReference>
<dbReference type="InterPro" id="IPR028325">
    <property type="entry name" value="VG_K_chnl"/>
</dbReference>
<dbReference type="PRINTS" id="PR00169">
    <property type="entry name" value="KCHANNEL"/>
</dbReference>
<evidence type="ECO:0000256" key="3">
    <source>
        <dbReference type="ARBA" id="ARBA00022538"/>
    </source>
</evidence>
<evidence type="ECO:0000256" key="7">
    <source>
        <dbReference type="ARBA" id="ARBA00022958"/>
    </source>
</evidence>
<evidence type="ECO:0000256" key="8">
    <source>
        <dbReference type="ARBA" id="ARBA00022989"/>
    </source>
</evidence>
<evidence type="ECO:0000256" key="11">
    <source>
        <dbReference type="ARBA" id="ARBA00023303"/>
    </source>
</evidence>
<keyword evidence="9" id="KW-0406">Ion transport</keyword>
<evidence type="ECO:0000256" key="2">
    <source>
        <dbReference type="ARBA" id="ARBA00022448"/>
    </source>
</evidence>
<feature type="transmembrane region" description="Helical" evidence="12">
    <location>
        <begin position="41"/>
        <end position="60"/>
    </location>
</feature>
<evidence type="ECO:0000256" key="10">
    <source>
        <dbReference type="ARBA" id="ARBA00023136"/>
    </source>
</evidence>
<dbReference type="EMBL" id="KE560887">
    <property type="protein sequence ID" value="EPZ35061.1"/>
    <property type="molecule type" value="Genomic_DNA"/>
</dbReference>
<dbReference type="Proteomes" id="UP000030755">
    <property type="component" value="Unassembled WGS sequence"/>
</dbReference>
<dbReference type="PANTHER" id="PTHR11537">
    <property type="entry name" value="VOLTAGE-GATED POTASSIUM CHANNEL"/>
    <property type="match status" value="1"/>
</dbReference>
<dbReference type="OrthoDB" id="296522at2759"/>
<dbReference type="SUPFAM" id="SSF81324">
    <property type="entry name" value="Voltage-gated potassium channels"/>
    <property type="match status" value="1"/>
</dbReference>
<reference evidence="14 15" key="1">
    <citation type="journal article" date="2013" name="Curr. Biol.">
        <title>Shared signatures of parasitism and phylogenomics unite Cryptomycota and microsporidia.</title>
        <authorList>
            <person name="James T.Y."/>
            <person name="Pelin A."/>
            <person name="Bonen L."/>
            <person name="Ahrendt S."/>
            <person name="Sain D."/>
            <person name="Corradi N."/>
            <person name="Stajich J.E."/>
        </authorList>
    </citation>
    <scope>NUCLEOTIDE SEQUENCE [LARGE SCALE GENOMIC DNA]</scope>
    <source>
        <strain evidence="14 15">CSF55</strain>
    </source>
</reference>
<gene>
    <name evidence="14" type="ORF">O9G_004079</name>
</gene>
<keyword evidence="4 12" id="KW-0812">Transmembrane</keyword>
<evidence type="ECO:0000256" key="4">
    <source>
        <dbReference type="ARBA" id="ARBA00022692"/>
    </source>
</evidence>
<dbReference type="Gene3D" id="1.20.120.350">
    <property type="entry name" value="Voltage-gated potassium channels. Chain C"/>
    <property type="match status" value="1"/>
</dbReference>
<accession>A0A075B268</accession>
<evidence type="ECO:0000256" key="9">
    <source>
        <dbReference type="ARBA" id="ARBA00023065"/>
    </source>
</evidence>
<dbReference type="HOGENOM" id="CLU_667559_0_0_1"/>
<keyword evidence="5" id="KW-0631">Potassium channel</keyword>
<evidence type="ECO:0000256" key="6">
    <source>
        <dbReference type="ARBA" id="ARBA00022882"/>
    </source>
</evidence>
<dbReference type="InterPro" id="IPR005821">
    <property type="entry name" value="Ion_trans_dom"/>
</dbReference>
<sequence length="412" mass="47319">MGSEKIPSGNAEYQKVGVGNENGSSEFLSYRKSYKARIYKFLTQVYTILLIVASVIIMFLDTLTKLHYLNNVFTIIETIIAIHFMIEYILKCSTSYDKRAFAVSMSGIIDLLSFLPHLIDLLFQLGPFDFRGIQILRLFRALRLLKIVGSVKDVNIFIVAIKRSRPACIVFSAAIYYAETAVCVFDKVNDQWIYGQSMGEFQGKRSQIQNIADATWYTIGYGDVVPKAPLSRIISFLIIISGMLFLGLPVTVFSSNLTELYLEHRFQQQARKREMHQKHYEMKKTAFQEISRDSIVSERASPFLSSHASDQKDLMIQIEPELLNKNGVPIVSTFEMIAEINRELTFELELMKRQFNKINESQKILTNYVLTLARQVGMEDETIHDLHLDNNLENFCQTCSDSYHTQVENNKE</sequence>
<name>A0A075B268_ROZAC</name>
<keyword evidence="11 14" id="KW-0407">Ion channel</keyword>
<dbReference type="PANTHER" id="PTHR11537:SF254">
    <property type="entry name" value="POTASSIUM VOLTAGE-GATED CHANNEL PROTEIN SHAB"/>
    <property type="match status" value="1"/>
</dbReference>
<keyword evidence="7" id="KW-0630">Potassium</keyword>
<dbReference type="Pfam" id="PF00520">
    <property type="entry name" value="Ion_trans"/>
    <property type="match status" value="1"/>
</dbReference>
<evidence type="ECO:0000256" key="1">
    <source>
        <dbReference type="ARBA" id="ARBA00004141"/>
    </source>
</evidence>
<evidence type="ECO:0000313" key="15">
    <source>
        <dbReference type="Proteomes" id="UP000030755"/>
    </source>
</evidence>
<dbReference type="GO" id="GO:0005249">
    <property type="term" value="F:voltage-gated potassium channel activity"/>
    <property type="evidence" value="ECO:0007669"/>
    <property type="project" value="InterPro"/>
</dbReference>
<protein>
    <submittedName>
        <fullName evidence="14">Voltage-dependent potassium channel domain-containing protein</fullName>
    </submittedName>
</protein>
<keyword evidence="10 12" id="KW-0472">Membrane</keyword>
<dbReference type="STRING" id="988480.A0A075B268"/>
<dbReference type="Gene3D" id="1.10.287.70">
    <property type="match status" value="1"/>
</dbReference>
<dbReference type="GO" id="GO:0008076">
    <property type="term" value="C:voltage-gated potassium channel complex"/>
    <property type="evidence" value="ECO:0007669"/>
    <property type="project" value="InterPro"/>
</dbReference>
<evidence type="ECO:0000256" key="5">
    <source>
        <dbReference type="ARBA" id="ARBA00022826"/>
    </source>
</evidence>
<keyword evidence="15" id="KW-1185">Reference proteome</keyword>
<keyword evidence="2" id="KW-0813">Transport</keyword>
<proteinExistence type="predicted"/>
<feature type="transmembrane region" description="Helical" evidence="12">
    <location>
        <begin position="72"/>
        <end position="90"/>
    </location>
</feature>
<feature type="domain" description="Ion transport" evidence="13">
    <location>
        <begin position="44"/>
        <end position="261"/>
    </location>
</feature>
<dbReference type="GO" id="GO:0001508">
    <property type="term" value="P:action potential"/>
    <property type="evidence" value="ECO:0007669"/>
    <property type="project" value="TreeGrafter"/>
</dbReference>